<feature type="compositionally biased region" description="Acidic residues" evidence="7">
    <location>
        <begin position="197"/>
        <end position="217"/>
    </location>
</feature>
<sequence length="387" mass="43446">MDVPSDLPELVEDFTANIDELADALAPLLKTPLRTTQATLPLLDKAKLNVLTASAIEFLIYNTLQASGADAKDHAVWPELARLKTYSDKIKRAENAIDGEQKPRMRVNQEAAARFVKHGLAGNEKYDHERAEREKAEKDAKERAKQSLRKIKASQKFNQQDEDRAQAQLAEQARLKKEAEREDVEMQDDSSSSSSDSESDSSEEEDDEDDEEAEVVEQEQRSGEEGDHVDSENEDFYGATTTSPSQNPNNKDGAADDKKKSEMPGWKKALKEKKAEKKEKRGKKEKLDKKKSKYEKTPALDPRSSEPAAPRVKVTTKDKSKYNKDERRAKKMAKRLEQQRKGEQQQQTFIPTRGNGRAPKSHSQTFNALLDGSFAETAAKGKKGGKK</sequence>
<gene>
    <name evidence="8" type="ORF">PDIGIT_LOCUS8865</name>
</gene>
<reference evidence="8" key="1">
    <citation type="submission" date="2023-01" db="EMBL/GenBank/DDBJ databases">
        <authorList>
            <person name="Van Ghelder C."/>
            <person name="Rancurel C."/>
        </authorList>
    </citation>
    <scope>NUCLEOTIDE SEQUENCE</scope>
    <source>
        <strain evidence="8">CNCM I-4278</strain>
    </source>
</reference>
<dbReference type="GO" id="GO:0003723">
    <property type="term" value="F:RNA binding"/>
    <property type="evidence" value="ECO:0007669"/>
    <property type="project" value="UniProtKB-UniRule"/>
</dbReference>
<dbReference type="GO" id="GO:0000460">
    <property type="term" value="P:maturation of 5.8S rRNA"/>
    <property type="evidence" value="ECO:0007669"/>
    <property type="project" value="TreeGrafter"/>
</dbReference>
<organism evidence="8 9">
    <name type="scientific">Periconia digitata</name>
    <dbReference type="NCBI Taxonomy" id="1303443"/>
    <lineage>
        <taxon>Eukaryota</taxon>
        <taxon>Fungi</taxon>
        <taxon>Dikarya</taxon>
        <taxon>Ascomycota</taxon>
        <taxon>Pezizomycotina</taxon>
        <taxon>Dothideomycetes</taxon>
        <taxon>Pleosporomycetidae</taxon>
        <taxon>Pleosporales</taxon>
        <taxon>Massarineae</taxon>
        <taxon>Periconiaceae</taxon>
        <taxon>Periconia</taxon>
    </lineage>
</organism>
<feature type="compositionally biased region" description="Basic and acidic residues" evidence="7">
    <location>
        <begin position="253"/>
        <end position="262"/>
    </location>
</feature>
<dbReference type="GO" id="GO:0000178">
    <property type="term" value="C:exosome (RNase complex)"/>
    <property type="evidence" value="ECO:0007669"/>
    <property type="project" value="TreeGrafter"/>
</dbReference>
<evidence type="ECO:0000256" key="4">
    <source>
        <dbReference type="ARBA" id="ARBA00022884"/>
    </source>
</evidence>
<keyword evidence="5 6" id="KW-0539">Nucleus</keyword>
<protein>
    <recommendedName>
        <fullName evidence="6">Exosome complex protein</fullName>
    </recommendedName>
</protein>
<dbReference type="InterPro" id="IPR011082">
    <property type="entry name" value="Exosome-assoc_fac/DNA_repair"/>
</dbReference>
<keyword evidence="3 6" id="KW-0698">rRNA processing</keyword>
<feature type="compositionally biased region" description="Basic and acidic residues" evidence="7">
    <location>
        <begin position="124"/>
        <end position="145"/>
    </location>
</feature>
<evidence type="ECO:0000256" key="1">
    <source>
        <dbReference type="ARBA" id="ARBA00004123"/>
    </source>
</evidence>
<evidence type="ECO:0000256" key="6">
    <source>
        <dbReference type="RuleBase" id="RU368003"/>
    </source>
</evidence>
<dbReference type="OrthoDB" id="1421013at2759"/>
<dbReference type="InterPro" id="IPR007146">
    <property type="entry name" value="Sas10/Utp3/C1D"/>
</dbReference>
<dbReference type="PANTHER" id="PTHR15341:SF3">
    <property type="entry name" value="NUCLEAR NUCLEIC ACID-BINDING PROTEIN C1D"/>
    <property type="match status" value="1"/>
</dbReference>
<dbReference type="GO" id="GO:0005730">
    <property type="term" value="C:nucleolus"/>
    <property type="evidence" value="ECO:0007669"/>
    <property type="project" value="TreeGrafter"/>
</dbReference>
<evidence type="ECO:0000256" key="7">
    <source>
        <dbReference type="SAM" id="MobiDB-lite"/>
    </source>
</evidence>
<dbReference type="PANTHER" id="PTHR15341">
    <property type="entry name" value="SUN-COR STEROID HORMONE RECEPTOR CO-REPRESSOR"/>
    <property type="match status" value="1"/>
</dbReference>
<evidence type="ECO:0000256" key="3">
    <source>
        <dbReference type="ARBA" id="ARBA00022552"/>
    </source>
</evidence>
<evidence type="ECO:0000256" key="2">
    <source>
        <dbReference type="ARBA" id="ARBA00009154"/>
    </source>
</evidence>
<dbReference type="AlphaFoldDB" id="A0A9W4XPA1"/>
<feature type="compositionally biased region" description="Polar residues" evidence="7">
    <location>
        <begin position="239"/>
        <end position="250"/>
    </location>
</feature>
<dbReference type="GO" id="GO:0010468">
    <property type="term" value="P:regulation of gene expression"/>
    <property type="evidence" value="ECO:0007669"/>
    <property type="project" value="TreeGrafter"/>
</dbReference>
<dbReference type="Proteomes" id="UP001152607">
    <property type="component" value="Unassembled WGS sequence"/>
</dbReference>
<keyword evidence="4 6" id="KW-0694">RNA-binding</keyword>
<feature type="region of interest" description="Disordered" evidence="7">
    <location>
        <begin position="118"/>
        <end position="363"/>
    </location>
</feature>
<accession>A0A9W4XPA1</accession>
<feature type="compositionally biased region" description="Basic residues" evidence="7">
    <location>
        <begin position="280"/>
        <end position="293"/>
    </location>
</feature>
<dbReference type="EMBL" id="CAOQHR010000006">
    <property type="protein sequence ID" value="CAI6335780.1"/>
    <property type="molecule type" value="Genomic_DNA"/>
</dbReference>
<evidence type="ECO:0000313" key="8">
    <source>
        <dbReference type="EMBL" id="CAI6335780.1"/>
    </source>
</evidence>
<feature type="compositionally biased region" description="Basic and acidic residues" evidence="7">
    <location>
        <begin position="218"/>
        <end position="231"/>
    </location>
</feature>
<evidence type="ECO:0000256" key="5">
    <source>
        <dbReference type="ARBA" id="ARBA00023242"/>
    </source>
</evidence>
<keyword evidence="9" id="KW-1185">Reference proteome</keyword>
<feature type="compositionally biased region" description="Basic and acidic residues" evidence="7">
    <location>
        <begin position="315"/>
        <end position="343"/>
    </location>
</feature>
<comment type="subcellular location">
    <subcellularLocation>
        <location evidence="1 6">Nucleus</location>
    </subcellularLocation>
</comment>
<comment type="function">
    <text evidence="6">Required for exosome-dependent processing of pre-rRNA and small nucleolar RNA (snRNA) precursors. Involved in processing of 35S pre-rRNA at the A0, A1 and A2 sites.</text>
</comment>
<evidence type="ECO:0000313" key="9">
    <source>
        <dbReference type="Proteomes" id="UP001152607"/>
    </source>
</evidence>
<dbReference type="GO" id="GO:0003677">
    <property type="term" value="F:DNA binding"/>
    <property type="evidence" value="ECO:0007669"/>
    <property type="project" value="TreeGrafter"/>
</dbReference>
<comment type="similarity">
    <text evidence="2 6">Belongs to the C1D family.</text>
</comment>
<proteinExistence type="inferred from homology"/>
<dbReference type="Pfam" id="PF04000">
    <property type="entry name" value="Sas10_Utp3"/>
    <property type="match status" value="1"/>
</dbReference>
<name>A0A9W4XPA1_9PLEO</name>
<comment type="caution">
    <text evidence="8">The sequence shown here is derived from an EMBL/GenBank/DDBJ whole genome shotgun (WGS) entry which is preliminary data.</text>
</comment>